<gene>
    <name evidence="1" type="primary">RvY_12505-1</name>
    <name evidence="1" type="synonym">RvY_12505.1</name>
    <name evidence="1" type="ORF">RvY_12505</name>
</gene>
<organism evidence="1 2">
    <name type="scientific">Ramazzottius varieornatus</name>
    <name type="common">Water bear</name>
    <name type="synonym">Tardigrade</name>
    <dbReference type="NCBI Taxonomy" id="947166"/>
    <lineage>
        <taxon>Eukaryota</taxon>
        <taxon>Metazoa</taxon>
        <taxon>Ecdysozoa</taxon>
        <taxon>Tardigrada</taxon>
        <taxon>Eutardigrada</taxon>
        <taxon>Parachela</taxon>
        <taxon>Hypsibioidea</taxon>
        <taxon>Ramazzottiidae</taxon>
        <taxon>Ramazzottius</taxon>
    </lineage>
</organism>
<sequence length="103" mass="12041">MRYEVGPTGPNHRPGLCWSRFTNTKPTVSWTPQPQKSSLTPADLRPGQHYNFYQYFERPKDPGFISLTVLYIGRTRVELHPGSWFKTHYLWLEKGITLTQSED</sequence>
<proteinExistence type="predicted"/>
<evidence type="ECO:0000313" key="2">
    <source>
        <dbReference type="Proteomes" id="UP000186922"/>
    </source>
</evidence>
<keyword evidence="2" id="KW-1185">Reference proteome</keyword>
<comment type="caution">
    <text evidence="1">The sequence shown here is derived from an EMBL/GenBank/DDBJ whole genome shotgun (WGS) entry which is preliminary data.</text>
</comment>
<dbReference type="AlphaFoldDB" id="A0A1D1VNX3"/>
<accession>A0A1D1VNX3</accession>
<dbReference type="Proteomes" id="UP000186922">
    <property type="component" value="Unassembled WGS sequence"/>
</dbReference>
<name>A0A1D1VNX3_RAMVA</name>
<reference evidence="1 2" key="1">
    <citation type="journal article" date="2016" name="Nat. Commun.">
        <title>Extremotolerant tardigrade genome and improved radiotolerance of human cultured cells by tardigrade-unique protein.</title>
        <authorList>
            <person name="Hashimoto T."/>
            <person name="Horikawa D.D."/>
            <person name="Saito Y."/>
            <person name="Kuwahara H."/>
            <person name="Kozuka-Hata H."/>
            <person name="Shin-I T."/>
            <person name="Minakuchi Y."/>
            <person name="Ohishi K."/>
            <person name="Motoyama A."/>
            <person name="Aizu T."/>
            <person name="Enomoto A."/>
            <person name="Kondo K."/>
            <person name="Tanaka S."/>
            <person name="Hara Y."/>
            <person name="Koshikawa S."/>
            <person name="Sagara H."/>
            <person name="Miura T."/>
            <person name="Yokobori S."/>
            <person name="Miyagawa K."/>
            <person name="Suzuki Y."/>
            <person name="Kubo T."/>
            <person name="Oyama M."/>
            <person name="Kohara Y."/>
            <person name="Fujiyama A."/>
            <person name="Arakawa K."/>
            <person name="Katayama T."/>
            <person name="Toyoda A."/>
            <person name="Kunieda T."/>
        </authorList>
    </citation>
    <scope>NUCLEOTIDE SEQUENCE [LARGE SCALE GENOMIC DNA]</scope>
    <source>
        <strain evidence="1 2">YOKOZUNA-1</strain>
    </source>
</reference>
<dbReference type="EMBL" id="BDGG01000007">
    <property type="protein sequence ID" value="GAV01863.1"/>
    <property type="molecule type" value="Genomic_DNA"/>
</dbReference>
<evidence type="ECO:0000313" key="1">
    <source>
        <dbReference type="EMBL" id="GAV01863.1"/>
    </source>
</evidence>
<protein>
    <submittedName>
        <fullName evidence="1">Uncharacterized protein</fullName>
    </submittedName>
</protein>